<keyword evidence="2 4" id="KW-0378">Hydrolase</keyword>
<evidence type="ECO:0000256" key="2">
    <source>
        <dbReference type="ARBA" id="ARBA00022801"/>
    </source>
</evidence>
<dbReference type="InterPro" id="IPR050266">
    <property type="entry name" value="AB_hydrolase_sf"/>
</dbReference>
<dbReference type="PANTHER" id="PTHR43798:SF14">
    <property type="entry name" value="SERINE HYDROLASE-LIKE PROTEIN DDB_G0286239"/>
    <property type="match status" value="1"/>
</dbReference>
<reference evidence="4 5" key="1">
    <citation type="submission" date="2018-01" db="EMBL/GenBank/DDBJ databases">
        <title>Co-occurrence of chitin degradation, pigmentation and bioactivity in marine Pseudoalteromonas.</title>
        <authorList>
            <person name="Paulsen S."/>
            <person name="Gram L."/>
            <person name="Machado H."/>
        </authorList>
    </citation>
    <scope>NUCLEOTIDE SEQUENCE [LARGE SCALE GENOMIC DNA]</scope>
    <source>
        <strain evidence="4 5">S3898</strain>
    </source>
</reference>
<dbReference type="PRINTS" id="PR00111">
    <property type="entry name" value="ABHYDROLASE"/>
</dbReference>
<sequence length="290" mass="32893">MTSSEKNTFKALKQLGLSGKFKGSGKNLIICLHGWLDNCNSFAPIFAEDLNTLDYTWLTIDLPGHGESHWKSHDAHYYFIDYVYDLKRLIEELDFKKVFLVGHSMGAMICNLYAACYPERIAAMSLIDGIGIVTTKPSDTKQQLLNAFKQRKKSSESLESKSFRSFDDVVKARMKVSELDYDNAELLMKRNTEFVEQGVKLKTDPRLKQHSGFRFSTTQALSCLDGIKTPTLFIKAEQGYPMIDAQLKLFRDCFQNLTVSVMPGGHHCHMENAAQTLQTISSHFDAYNES</sequence>
<dbReference type="Pfam" id="PF00561">
    <property type="entry name" value="Abhydrolase_1"/>
    <property type="match status" value="1"/>
</dbReference>
<comment type="similarity">
    <text evidence="1">Belongs to the AB hydrolase superfamily.</text>
</comment>
<feature type="domain" description="AB hydrolase-1" evidence="3">
    <location>
        <begin position="28"/>
        <end position="272"/>
    </location>
</feature>
<accession>A0A4Q7IPX3</accession>
<dbReference type="PANTHER" id="PTHR43798">
    <property type="entry name" value="MONOACYLGLYCEROL LIPASE"/>
    <property type="match status" value="1"/>
</dbReference>
<dbReference type="SUPFAM" id="SSF53474">
    <property type="entry name" value="alpha/beta-Hydrolases"/>
    <property type="match status" value="1"/>
</dbReference>
<dbReference type="EMBL" id="PPSX01000020">
    <property type="protein sequence ID" value="RZQ53961.1"/>
    <property type="molecule type" value="Genomic_DNA"/>
</dbReference>
<proteinExistence type="inferred from homology"/>
<evidence type="ECO:0000256" key="1">
    <source>
        <dbReference type="ARBA" id="ARBA00008645"/>
    </source>
</evidence>
<dbReference type="GO" id="GO:0016020">
    <property type="term" value="C:membrane"/>
    <property type="evidence" value="ECO:0007669"/>
    <property type="project" value="TreeGrafter"/>
</dbReference>
<dbReference type="AlphaFoldDB" id="A0A4Q7IPX3"/>
<protein>
    <submittedName>
        <fullName evidence="4">Alpha/beta hydrolase</fullName>
    </submittedName>
</protein>
<dbReference type="Proteomes" id="UP000291338">
    <property type="component" value="Unassembled WGS sequence"/>
</dbReference>
<dbReference type="RefSeq" id="WP_130254813.1">
    <property type="nucleotide sequence ID" value="NZ_PPSX01000020.1"/>
</dbReference>
<dbReference type="GO" id="GO:0016787">
    <property type="term" value="F:hydrolase activity"/>
    <property type="evidence" value="ECO:0007669"/>
    <property type="project" value="UniProtKB-KW"/>
</dbReference>
<dbReference type="InterPro" id="IPR000073">
    <property type="entry name" value="AB_hydrolase_1"/>
</dbReference>
<dbReference type="Gene3D" id="3.40.50.1820">
    <property type="entry name" value="alpha/beta hydrolase"/>
    <property type="match status" value="1"/>
</dbReference>
<evidence type="ECO:0000313" key="4">
    <source>
        <dbReference type="EMBL" id="RZQ53961.1"/>
    </source>
</evidence>
<comment type="caution">
    <text evidence="4">The sequence shown here is derived from an EMBL/GenBank/DDBJ whole genome shotgun (WGS) entry which is preliminary data.</text>
</comment>
<evidence type="ECO:0000259" key="3">
    <source>
        <dbReference type="Pfam" id="PF00561"/>
    </source>
</evidence>
<name>A0A4Q7IPX3_9GAMM</name>
<gene>
    <name evidence="4" type="ORF">C1E23_06560</name>
</gene>
<evidence type="ECO:0000313" key="5">
    <source>
        <dbReference type="Proteomes" id="UP000291338"/>
    </source>
</evidence>
<dbReference type="InterPro" id="IPR029058">
    <property type="entry name" value="AB_hydrolase_fold"/>
</dbReference>
<organism evidence="4 5">
    <name type="scientific">Pseudoalteromonas phenolica</name>
    <dbReference type="NCBI Taxonomy" id="161398"/>
    <lineage>
        <taxon>Bacteria</taxon>
        <taxon>Pseudomonadati</taxon>
        <taxon>Pseudomonadota</taxon>
        <taxon>Gammaproteobacteria</taxon>
        <taxon>Alteromonadales</taxon>
        <taxon>Pseudoalteromonadaceae</taxon>
        <taxon>Pseudoalteromonas</taxon>
    </lineage>
</organism>